<evidence type="ECO:0000256" key="5">
    <source>
        <dbReference type="ARBA" id="ARBA00038437"/>
    </source>
</evidence>
<dbReference type="InterPro" id="IPR027417">
    <property type="entry name" value="P-loop_NTPase"/>
</dbReference>
<sequence>VAKSLKTHGFNAAPIHGDLEQSQRMRTLDAFRDGTLQLLVASDVAARGLDIPAVSHVFNYDLPSHAEDYVHRIGRTGRAGRLGTAISIGTPADGKYLGAIESLVKMKIPRAETPEGFALSEAAHREPKKYDDDKGGRSGRSRSARGGRDRDRTRDEKRAPRPEREKPAEKASVEEVIVEADESLIVEVPEAKREPSRRDDRREERRDDRRDRGGRYRDSGPAVVGMGDHVPDFLMRSFRPSTKPVAEAPETTEVEETSES</sequence>
<feature type="region of interest" description="Disordered" evidence="6">
    <location>
        <begin position="116"/>
        <end position="260"/>
    </location>
</feature>
<keyword evidence="1" id="KW-0547">Nucleotide-binding</keyword>
<evidence type="ECO:0000313" key="9">
    <source>
        <dbReference type="Proteomes" id="UP001597413"/>
    </source>
</evidence>
<comment type="similarity">
    <text evidence="5">Belongs to the DEAD box helicase family.</text>
</comment>
<name>A0ABW5A8D3_9RHOB</name>
<evidence type="ECO:0000256" key="6">
    <source>
        <dbReference type="SAM" id="MobiDB-lite"/>
    </source>
</evidence>
<feature type="compositionally biased region" description="Basic and acidic residues" evidence="6">
    <location>
        <begin position="146"/>
        <end position="173"/>
    </location>
</feature>
<organism evidence="8 9">
    <name type="scientific">Rhodobacter lacus</name>
    <dbReference type="NCBI Taxonomy" id="1641972"/>
    <lineage>
        <taxon>Bacteria</taxon>
        <taxon>Pseudomonadati</taxon>
        <taxon>Pseudomonadota</taxon>
        <taxon>Alphaproteobacteria</taxon>
        <taxon>Rhodobacterales</taxon>
        <taxon>Rhodobacter group</taxon>
        <taxon>Rhodobacter</taxon>
    </lineage>
</organism>
<feature type="compositionally biased region" description="Basic and acidic residues" evidence="6">
    <location>
        <begin position="189"/>
        <end position="218"/>
    </location>
</feature>
<feature type="compositionally biased region" description="Acidic residues" evidence="6">
    <location>
        <begin position="250"/>
        <end position="260"/>
    </location>
</feature>
<dbReference type="PROSITE" id="PS51194">
    <property type="entry name" value="HELICASE_CTER"/>
    <property type="match status" value="1"/>
</dbReference>
<dbReference type="PANTHER" id="PTHR47959">
    <property type="entry name" value="ATP-DEPENDENT RNA HELICASE RHLE-RELATED"/>
    <property type="match status" value="1"/>
</dbReference>
<evidence type="ECO:0000256" key="1">
    <source>
        <dbReference type="ARBA" id="ARBA00022741"/>
    </source>
</evidence>
<dbReference type="PANTHER" id="PTHR47959:SF13">
    <property type="entry name" value="ATP-DEPENDENT RNA HELICASE RHLE"/>
    <property type="match status" value="1"/>
</dbReference>
<evidence type="ECO:0000256" key="3">
    <source>
        <dbReference type="ARBA" id="ARBA00022806"/>
    </source>
</evidence>
<proteinExistence type="inferred from homology"/>
<comment type="caution">
    <text evidence="8">The sequence shown here is derived from an EMBL/GenBank/DDBJ whole genome shotgun (WGS) entry which is preliminary data.</text>
</comment>
<evidence type="ECO:0000256" key="2">
    <source>
        <dbReference type="ARBA" id="ARBA00022801"/>
    </source>
</evidence>
<evidence type="ECO:0000259" key="7">
    <source>
        <dbReference type="PROSITE" id="PS51194"/>
    </source>
</evidence>
<gene>
    <name evidence="8" type="ORF">ACFSM0_09025</name>
</gene>
<keyword evidence="3 8" id="KW-0347">Helicase</keyword>
<dbReference type="Gene3D" id="3.40.50.300">
    <property type="entry name" value="P-loop containing nucleotide triphosphate hydrolases"/>
    <property type="match status" value="1"/>
</dbReference>
<dbReference type="InterPro" id="IPR001650">
    <property type="entry name" value="Helicase_C-like"/>
</dbReference>
<dbReference type="SMART" id="SM00490">
    <property type="entry name" value="HELICc"/>
    <property type="match status" value="1"/>
</dbReference>
<evidence type="ECO:0000256" key="4">
    <source>
        <dbReference type="ARBA" id="ARBA00022840"/>
    </source>
</evidence>
<dbReference type="SUPFAM" id="SSF52540">
    <property type="entry name" value="P-loop containing nucleoside triphosphate hydrolases"/>
    <property type="match status" value="1"/>
</dbReference>
<dbReference type="Pfam" id="PF00271">
    <property type="entry name" value="Helicase_C"/>
    <property type="match status" value="1"/>
</dbReference>
<reference evidence="9" key="1">
    <citation type="journal article" date="2019" name="Int. J. Syst. Evol. Microbiol.">
        <title>The Global Catalogue of Microorganisms (GCM) 10K type strain sequencing project: providing services to taxonomists for standard genome sequencing and annotation.</title>
        <authorList>
            <consortium name="The Broad Institute Genomics Platform"/>
            <consortium name="The Broad Institute Genome Sequencing Center for Infectious Disease"/>
            <person name="Wu L."/>
            <person name="Ma J."/>
        </authorList>
    </citation>
    <scope>NUCLEOTIDE SEQUENCE [LARGE SCALE GENOMIC DNA]</scope>
    <source>
        <strain evidence="9">CCUG 55131</strain>
    </source>
</reference>
<feature type="compositionally biased region" description="Basic and acidic residues" evidence="6">
    <location>
        <begin position="122"/>
        <end position="136"/>
    </location>
</feature>
<feature type="non-terminal residue" evidence="8">
    <location>
        <position position="1"/>
    </location>
</feature>
<accession>A0ABW5A8D3</accession>
<dbReference type="CDD" id="cd18787">
    <property type="entry name" value="SF2_C_DEAD"/>
    <property type="match status" value="1"/>
</dbReference>
<dbReference type="GO" id="GO:0004386">
    <property type="term" value="F:helicase activity"/>
    <property type="evidence" value="ECO:0007669"/>
    <property type="project" value="UniProtKB-KW"/>
</dbReference>
<dbReference type="RefSeq" id="WP_377389511.1">
    <property type="nucleotide sequence ID" value="NZ_JBHUIX010000009.1"/>
</dbReference>
<protein>
    <submittedName>
        <fullName evidence="8">Helicase-related protein</fullName>
    </submittedName>
</protein>
<dbReference type="InterPro" id="IPR050079">
    <property type="entry name" value="DEAD_box_RNA_helicase"/>
</dbReference>
<keyword evidence="9" id="KW-1185">Reference proteome</keyword>
<keyword evidence="4" id="KW-0067">ATP-binding</keyword>
<dbReference type="Proteomes" id="UP001597413">
    <property type="component" value="Unassembled WGS sequence"/>
</dbReference>
<feature type="domain" description="Helicase C-terminal" evidence="7">
    <location>
        <begin position="1"/>
        <end position="121"/>
    </location>
</feature>
<dbReference type="EMBL" id="JBHUIX010000009">
    <property type="protein sequence ID" value="MFD2174229.1"/>
    <property type="molecule type" value="Genomic_DNA"/>
</dbReference>
<keyword evidence="2" id="KW-0378">Hydrolase</keyword>
<evidence type="ECO:0000313" key="8">
    <source>
        <dbReference type="EMBL" id="MFD2174229.1"/>
    </source>
</evidence>